<name>A0A9X7WH23_9MYCO</name>
<dbReference type="SUPFAM" id="SSF46785">
    <property type="entry name" value="Winged helix' DNA-binding domain"/>
    <property type="match status" value="1"/>
</dbReference>
<evidence type="ECO:0000256" key="2">
    <source>
        <dbReference type="ARBA" id="ARBA00023125"/>
    </source>
</evidence>
<dbReference type="SMART" id="SM00346">
    <property type="entry name" value="HTH_ICLR"/>
    <property type="match status" value="1"/>
</dbReference>
<feature type="domain" description="IclR-ED" evidence="6">
    <location>
        <begin position="85"/>
        <end position="305"/>
    </location>
</feature>
<dbReference type="InterPro" id="IPR014757">
    <property type="entry name" value="Tscrpt_reg_IclR_C"/>
</dbReference>
<keyword evidence="2" id="KW-0238">DNA-binding</keyword>
<dbReference type="KEGG" id="mher:K3U94_20745"/>
<dbReference type="InterPro" id="IPR036388">
    <property type="entry name" value="WH-like_DNA-bd_sf"/>
</dbReference>
<evidence type="ECO:0000259" key="5">
    <source>
        <dbReference type="PROSITE" id="PS51077"/>
    </source>
</evidence>
<feature type="region of interest" description="Disordered" evidence="4">
    <location>
        <begin position="1"/>
        <end position="22"/>
    </location>
</feature>
<keyword evidence="3" id="KW-0804">Transcription</keyword>
<evidence type="ECO:0000256" key="3">
    <source>
        <dbReference type="ARBA" id="ARBA00023163"/>
    </source>
</evidence>
<dbReference type="GO" id="GO:0003700">
    <property type="term" value="F:DNA-binding transcription factor activity"/>
    <property type="evidence" value="ECO:0007669"/>
    <property type="project" value="TreeGrafter"/>
</dbReference>
<dbReference type="EMBL" id="CP080997">
    <property type="protein sequence ID" value="QZA07344.1"/>
    <property type="molecule type" value="Genomic_DNA"/>
</dbReference>
<reference evidence="7" key="1">
    <citation type="submission" date="2021-08" db="EMBL/GenBank/DDBJ databases">
        <title>Whole genome sequencing of non-tuberculosis mycobacteria type-strains.</title>
        <authorList>
            <person name="Igarashi Y."/>
            <person name="Osugi A."/>
            <person name="Mitarai S."/>
        </authorList>
    </citation>
    <scope>NUCLEOTIDE SEQUENCE</scope>
    <source>
        <strain evidence="7">JCM 30995</strain>
    </source>
</reference>
<dbReference type="GO" id="GO:0003677">
    <property type="term" value="F:DNA binding"/>
    <property type="evidence" value="ECO:0007669"/>
    <property type="project" value="UniProtKB-KW"/>
</dbReference>
<evidence type="ECO:0000313" key="8">
    <source>
        <dbReference type="Proteomes" id="UP000825008"/>
    </source>
</evidence>
<dbReference type="InterPro" id="IPR005471">
    <property type="entry name" value="Tscrpt_reg_IclR_N"/>
</dbReference>
<dbReference type="PANTHER" id="PTHR30136">
    <property type="entry name" value="HELIX-TURN-HELIX TRANSCRIPTIONAL REGULATOR, ICLR FAMILY"/>
    <property type="match status" value="1"/>
</dbReference>
<evidence type="ECO:0000256" key="4">
    <source>
        <dbReference type="SAM" id="MobiDB-lite"/>
    </source>
</evidence>
<dbReference type="AlphaFoldDB" id="A0A9X7WH23"/>
<gene>
    <name evidence="7" type="ORF">K3U94_20745</name>
</gene>
<dbReference type="InterPro" id="IPR029016">
    <property type="entry name" value="GAF-like_dom_sf"/>
</dbReference>
<dbReference type="PROSITE" id="PS51078">
    <property type="entry name" value="ICLR_ED"/>
    <property type="match status" value="1"/>
</dbReference>
<feature type="domain" description="HTH iclR-type" evidence="5">
    <location>
        <begin position="21"/>
        <end position="84"/>
    </location>
</feature>
<evidence type="ECO:0000313" key="7">
    <source>
        <dbReference type="EMBL" id="QZA07344.1"/>
    </source>
</evidence>
<protein>
    <submittedName>
        <fullName evidence="7">Helix-turn-helix domain-containing protein</fullName>
    </submittedName>
</protein>
<feature type="compositionally biased region" description="Polar residues" evidence="4">
    <location>
        <begin position="9"/>
        <end position="22"/>
    </location>
</feature>
<evidence type="ECO:0000259" key="6">
    <source>
        <dbReference type="PROSITE" id="PS51078"/>
    </source>
</evidence>
<dbReference type="InterPro" id="IPR050707">
    <property type="entry name" value="HTH_MetabolicPath_Reg"/>
</dbReference>
<sequence length="316" mass="34036">MAVPGAAASEQTPDQQVARTSPPTERVVMILDFLARHPDQGFGLSELARRTGLAKPTCLGIANALADAGYLTRDDPDKTYRLGPGLISLGRAAQQALRVGPEAREQLRRLSADFATSVALSAVVDDRITVLELVAAPNAHLGVQAGQSYPFAPPVGLMFVLWDDHALADWLARQPTIPLRSESERLQRVIDECRADGYLVERLTPGGQRLYGLMAGLSSDLPDELRALLGELVSDIGERVYLRGEAGGRRRHDISVISAPVYDHHQRQAMVVSLHAQRALTDAEITKWARGLLRTAEALTAQLGGSKPAPLLGSAP</sequence>
<dbReference type="InterPro" id="IPR036390">
    <property type="entry name" value="WH_DNA-bd_sf"/>
</dbReference>
<dbReference type="Pfam" id="PF09339">
    <property type="entry name" value="HTH_IclR"/>
    <property type="match status" value="1"/>
</dbReference>
<dbReference type="Proteomes" id="UP000825008">
    <property type="component" value="Chromosome"/>
</dbReference>
<organism evidence="7 8">
    <name type="scientific">Mycolicibacter heraklionensis</name>
    <dbReference type="NCBI Taxonomy" id="512402"/>
    <lineage>
        <taxon>Bacteria</taxon>
        <taxon>Bacillati</taxon>
        <taxon>Actinomycetota</taxon>
        <taxon>Actinomycetes</taxon>
        <taxon>Mycobacteriales</taxon>
        <taxon>Mycobacteriaceae</taxon>
        <taxon>Mycolicibacter</taxon>
    </lineage>
</organism>
<proteinExistence type="predicted"/>
<dbReference type="Gene3D" id="1.10.10.10">
    <property type="entry name" value="Winged helix-like DNA-binding domain superfamily/Winged helix DNA-binding domain"/>
    <property type="match status" value="1"/>
</dbReference>
<dbReference type="PANTHER" id="PTHR30136:SF24">
    <property type="entry name" value="HTH-TYPE TRANSCRIPTIONAL REPRESSOR ALLR"/>
    <property type="match status" value="1"/>
</dbReference>
<dbReference type="RefSeq" id="WP_220694865.1">
    <property type="nucleotide sequence ID" value="NZ_CP080997.1"/>
</dbReference>
<dbReference type="Gene3D" id="3.30.450.40">
    <property type="match status" value="1"/>
</dbReference>
<dbReference type="SUPFAM" id="SSF55781">
    <property type="entry name" value="GAF domain-like"/>
    <property type="match status" value="1"/>
</dbReference>
<dbReference type="GO" id="GO:0045892">
    <property type="term" value="P:negative regulation of DNA-templated transcription"/>
    <property type="evidence" value="ECO:0007669"/>
    <property type="project" value="TreeGrafter"/>
</dbReference>
<evidence type="ECO:0000256" key="1">
    <source>
        <dbReference type="ARBA" id="ARBA00023015"/>
    </source>
</evidence>
<accession>A0A9X7WH23</accession>
<keyword evidence="1" id="KW-0805">Transcription regulation</keyword>
<dbReference type="PROSITE" id="PS51077">
    <property type="entry name" value="HTH_ICLR"/>
    <property type="match status" value="1"/>
</dbReference>